<dbReference type="Proteomes" id="UP000078541">
    <property type="component" value="Unassembled WGS sequence"/>
</dbReference>
<dbReference type="STRING" id="34720.A0A195ERF6"/>
<dbReference type="InterPro" id="IPR018114">
    <property type="entry name" value="TRYPSIN_HIS"/>
</dbReference>
<evidence type="ECO:0000313" key="8">
    <source>
        <dbReference type="EMBL" id="KYN30840.1"/>
    </source>
</evidence>
<comment type="similarity">
    <text evidence="1">Belongs to the peptidase S1 family.</text>
</comment>
<keyword evidence="3" id="KW-0378">Hydrolase</keyword>
<dbReference type="PANTHER" id="PTHR24276:SF96">
    <property type="entry name" value="PEPTIDASE S1 DOMAIN-CONTAINING PROTEIN"/>
    <property type="match status" value="1"/>
</dbReference>
<proteinExistence type="inferred from homology"/>
<dbReference type="SMART" id="SM00020">
    <property type="entry name" value="Tryp_SPc"/>
    <property type="match status" value="1"/>
</dbReference>
<gene>
    <name evidence="8" type="ORF">ALC56_14651</name>
</gene>
<dbReference type="CDD" id="cd00190">
    <property type="entry name" value="Tryp_SPc"/>
    <property type="match status" value="1"/>
</dbReference>
<dbReference type="SUPFAM" id="SSF50494">
    <property type="entry name" value="Trypsin-like serine proteases"/>
    <property type="match status" value="1"/>
</dbReference>
<evidence type="ECO:0000256" key="5">
    <source>
        <dbReference type="ARBA" id="ARBA00023157"/>
    </source>
</evidence>
<dbReference type="EMBL" id="KQ981993">
    <property type="protein sequence ID" value="KYN30840.1"/>
    <property type="molecule type" value="Genomic_DNA"/>
</dbReference>
<evidence type="ECO:0000256" key="6">
    <source>
        <dbReference type="SAM" id="SignalP"/>
    </source>
</evidence>
<feature type="domain" description="Peptidase S1" evidence="7">
    <location>
        <begin position="27"/>
        <end position="211"/>
    </location>
</feature>
<dbReference type="AlphaFoldDB" id="A0A195ERF6"/>
<keyword evidence="2" id="KW-0645">Protease</keyword>
<dbReference type="Pfam" id="PF00089">
    <property type="entry name" value="Trypsin"/>
    <property type="match status" value="1"/>
</dbReference>
<feature type="signal peptide" evidence="6">
    <location>
        <begin position="1"/>
        <end position="19"/>
    </location>
</feature>
<sequence length="226" mass="25401">MKQLMLAILQLIALAVVDSYGNETARLVHGNSTSIKKNPHCASIKVLGKYMCGGTIISKQHILTAAHCVYDLYNDKNLLESTTVVTGTTYLNKGGETHKVEKVYFHERYNPHILAVNDIGLVKLLKTIKFGPTQQRIMLPKSDIAINENVMIAAWGRTGFQKPLHNNLQKLDMKVMLPTTCQARYDKSSLTMRIHKNDFCTYIKNGIGLCNVYNVTLYLIKCLNIT</sequence>
<dbReference type="GO" id="GO:0004252">
    <property type="term" value="F:serine-type endopeptidase activity"/>
    <property type="evidence" value="ECO:0007669"/>
    <property type="project" value="InterPro"/>
</dbReference>
<evidence type="ECO:0000313" key="9">
    <source>
        <dbReference type="Proteomes" id="UP000078541"/>
    </source>
</evidence>
<dbReference type="InterPro" id="IPR043504">
    <property type="entry name" value="Peptidase_S1_PA_chymotrypsin"/>
</dbReference>
<dbReference type="PROSITE" id="PS50240">
    <property type="entry name" value="TRYPSIN_DOM"/>
    <property type="match status" value="1"/>
</dbReference>
<keyword evidence="4" id="KW-0720">Serine protease</keyword>
<evidence type="ECO:0000259" key="7">
    <source>
        <dbReference type="PROSITE" id="PS50240"/>
    </source>
</evidence>
<accession>A0A195ERF6</accession>
<dbReference type="PANTHER" id="PTHR24276">
    <property type="entry name" value="POLYSERASE-RELATED"/>
    <property type="match status" value="1"/>
</dbReference>
<dbReference type="InterPro" id="IPR001254">
    <property type="entry name" value="Trypsin_dom"/>
</dbReference>
<evidence type="ECO:0000256" key="4">
    <source>
        <dbReference type="ARBA" id="ARBA00022825"/>
    </source>
</evidence>
<evidence type="ECO:0000256" key="2">
    <source>
        <dbReference type="ARBA" id="ARBA00022670"/>
    </source>
</evidence>
<evidence type="ECO:0000256" key="3">
    <source>
        <dbReference type="ARBA" id="ARBA00022801"/>
    </source>
</evidence>
<dbReference type="InterPro" id="IPR009003">
    <property type="entry name" value="Peptidase_S1_PA"/>
</dbReference>
<evidence type="ECO:0000256" key="1">
    <source>
        <dbReference type="ARBA" id="ARBA00007664"/>
    </source>
</evidence>
<dbReference type="InterPro" id="IPR001314">
    <property type="entry name" value="Peptidase_S1A"/>
</dbReference>
<dbReference type="InterPro" id="IPR050430">
    <property type="entry name" value="Peptidase_S1"/>
</dbReference>
<dbReference type="Gene3D" id="2.40.10.10">
    <property type="entry name" value="Trypsin-like serine proteases"/>
    <property type="match status" value="1"/>
</dbReference>
<keyword evidence="9" id="KW-1185">Reference proteome</keyword>
<reference evidence="8 9" key="1">
    <citation type="submission" date="2016-03" db="EMBL/GenBank/DDBJ databases">
        <title>Trachymyrmex septentrionalis WGS genome.</title>
        <authorList>
            <person name="Nygaard S."/>
            <person name="Hu H."/>
            <person name="Boomsma J."/>
            <person name="Zhang G."/>
        </authorList>
    </citation>
    <scope>NUCLEOTIDE SEQUENCE [LARGE SCALE GENOMIC DNA]</scope>
    <source>
        <strain evidence="8">Tsep2-gDNA-1</strain>
        <tissue evidence="8">Whole body</tissue>
    </source>
</reference>
<organism evidence="8 9">
    <name type="scientific">Trachymyrmex septentrionalis</name>
    <dbReference type="NCBI Taxonomy" id="34720"/>
    <lineage>
        <taxon>Eukaryota</taxon>
        <taxon>Metazoa</taxon>
        <taxon>Ecdysozoa</taxon>
        <taxon>Arthropoda</taxon>
        <taxon>Hexapoda</taxon>
        <taxon>Insecta</taxon>
        <taxon>Pterygota</taxon>
        <taxon>Neoptera</taxon>
        <taxon>Endopterygota</taxon>
        <taxon>Hymenoptera</taxon>
        <taxon>Apocrita</taxon>
        <taxon>Aculeata</taxon>
        <taxon>Formicoidea</taxon>
        <taxon>Formicidae</taxon>
        <taxon>Myrmicinae</taxon>
        <taxon>Trachymyrmex</taxon>
    </lineage>
</organism>
<dbReference type="FunFam" id="2.40.10.10:FF:000068">
    <property type="entry name" value="transmembrane protease serine 2"/>
    <property type="match status" value="1"/>
</dbReference>
<protein>
    <submittedName>
        <fullName evidence="8">Chymotrypsin-2</fullName>
    </submittedName>
</protein>
<dbReference type="PROSITE" id="PS00134">
    <property type="entry name" value="TRYPSIN_HIS"/>
    <property type="match status" value="1"/>
</dbReference>
<feature type="chain" id="PRO_5008270884" evidence="6">
    <location>
        <begin position="20"/>
        <end position="226"/>
    </location>
</feature>
<name>A0A195ERF6_9HYME</name>
<dbReference type="PRINTS" id="PR00722">
    <property type="entry name" value="CHYMOTRYPSIN"/>
</dbReference>
<keyword evidence="5" id="KW-1015">Disulfide bond</keyword>
<dbReference type="GO" id="GO:0006508">
    <property type="term" value="P:proteolysis"/>
    <property type="evidence" value="ECO:0007669"/>
    <property type="project" value="UniProtKB-KW"/>
</dbReference>
<keyword evidence="6" id="KW-0732">Signal</keyword>